<evidence type="ECO:0000313" key="7">
    <source>
        <dbReference type="EMBL" id="MBB6480062.1"/>
    </source>
</evidence>
<evidence type="ECO:0000256" key="5">
    <source>
        <dbReference type="ARBA" id="ARBA00023002"/>
    </source>
</evidence>
<proteinExistence type="inferred from homology"/>
<evidence type="ECO:0000256" key="1">
    <source>
        <dbReference type="ARBA" id="ARBA00001917"/>
    </source>
</evidence>
<dbReference type="AlphaFoldDB" id="A0A841RCD6"/>
<dbReference type="CDD" id="cd02137">
    <property type="entry name" value="MhqN-like"/>
    <property type="match status" value="1"/>
</dbReference>
<sequence length="200" mass="22268">MNSIFERRSVNFFDPSKDIDDELLKNIIDLASTAPSAFNLQPWDIIAVKTPEAKEKLLELTGGQSKVQEAPVTLIVIGNRAGYDVNNPVWKQLEAAMGKEKTAGARTMAENLYGSTEERKIKFAESNAGLLSMSIMYAARHYGVDSHPMSGIDFEGIKKEFDLGEEKDVVMLISLGYFDGTKELYPRAPRRAYEDLVVTV</sequence>
<evidence type="ECO:0000313" key="8">
    <source>
        <dbReference type="Proteomes" id="UP000587760"/>
    </source>
</evidence>
<comment type="caution">
    <text evidence="7">The sequence shown here is derived from an EMBL/GenBank/DDBJ whole genome shotgun (WGS) entry which is preliminary data.</text>
</comment>
<accession>A0A841RCD6</accession>
<keyword evidence="4" id="KW-0288">FMN</keyword>
<dbReference type="InterPro" id="IPR029479">
    <property type="entry name" value="Nitroreductase"/>
</dbReference>
<name>A0A841RCD6_9SPIO</name>
<keyword evidence="3" id="KW-0285">Flavoprotein</keyword>
<reference evidence="7 8" key="1">
    <citation type="submission" date="2020-08" db="EMBL/GenBank/DDBJ databases">
        <title>Genomic Encyclopedia of Type Strains, Phase IV (KMG-IV): sequencing the most valuable type-strain genomes for metagenomic binning, comparative biology and taxonomic classification.</title>
        <authorList>
            <person name="Goeker M."/>
        </authorList>
    </citation>
    <scope>NUCLEOTIDE SEQUENCE [LARGE SCALE GENOMIC DNA]</scope>
    <source>
        <strain evidence="7 8">DSM 2461</strain>
    </source>
</reference>
<dbReference type="GO" id="GO:0016491">
    <property type="term" value="F:oxidoreductase activity"/>
    <property type="evidence" value="ECO:0007669"/>
    <property type="project" value="UniProtKB-KW"/>
</dbReference>
<dbReference type="RefSeq" id="WP_184745858.1">
    <property type="nucleotide sequence ID" value="NZ_JACHGJ010000002.1"/>
</dbReference>
<feature type="domain" description="Nitroreductase" evidence="6">
    <location>
        <begin position="5"/>
        <end position="177"/>
    </location>
</feature>
<keyword evidence="8" id="KW-1185">Reference proteome</keyword>
<dbReference type="InterPro" id="IPR000415">
    <property type="entry name" value="Nitroreductase-like"/>
</dbReference>
<gene>
    <name evidence="7" type="ORF">HNR50_001720</name>
</gene>
<dbReference type="Proteomes" id="UP000587760">
    <property type="component" value="Unassembled WGS sequence"/>
</dbReference>
<evidence type="ECO:0000256" key="3">
    <source>
        <dbReference type="ARBA" id="ARBA00022630"/>
    </source>
</evidence>
<protein>
    <submittedName>
        <fullName evidence="7">Nitroreductase</fullName>
    </submittedName>
</protein>
<comment type="similarity">
    <text evidence="2">Belongs to the nitroreductase family.</text>
</comment>
<evidence type="ECO:0000256" key="2">
    <source>
        <dbReference type="ARBA" id="ARBA00007118"/>
    </source>
</evidence>
<dbReference type="Pfam" id="PF00881">
    <property type="entry name" value="Nitroreductase"/>
    <property type="match status" value="1"/>
</dbReference>
<comment type="cofactor">
    <cofactor evidence="1">
        <name>FMN</name>
        <dbReference type="ChEBI" id="CHEBI:58210"/>
    </cofactor>
</comment>
<dbReference type="PANTHER" id="PTHR43673">
    <property type="entry name" value="NAD(P)H NITROREDUCTASE YDGI-RELATED"/>
    <property type="match status" value="1"/>
</dbReference>
<dbReference type="PANTHER" id="PTHR43673:SF2">
    <property type="entry name" value="NITROREDUCTASE"/>
    <property type="match status" value="1"/>
</dbReference>
<dbReference type="SUPFAM" id="SSF55469">
    <property type="entry name" value="FMN-dependent nitroreductase-like"/>
    <property type="match status" value="1"/>
</dbReference>
<evidence type="ECO:0000256" key="4">
    <source>
        <dbReference type="ARBA" id="ARBA00022643"/>
    </source>
</evidence>
<dbReference type="Gene3D" id="3.40.109.10">
    <property type="entry name" value="NADH Oxidase"/>
    <property type="match status" value="1"/>
</dbReference>
<evidence type="ECO:0000259" key="6">
    <source>
        <dbReference type="Pfam" id="PF00881"/>
    </source>
</evidence>
<keyword evidence="5" id="KW-0560">Oxidoreductase</keyword>
<dbReference type="EMBL" id="JACHGJ010000002">
    <property type="protein sequence ID" value="MBB6480062.1"/>
    <property type="molecule type" value="Genomic_DNA"/>
</dbReference>
<organism evidence="7 8">
    <name type="scientific">Spirochaeta isovalerica</name>
    <dbReference type="NCBI Taxonomy" id="150"/>
    <lineage>
        <taxon>Bacteria</taxon>
        <taxon>Pseudomonadati</taxon>
        <taxon>Spirochaetota</taxon>
        <taxon>Spirochaetia</taxon>
        <taxon>Spirochaetales</taxon>
        <taxon>Spirochaetaceae</taxon>
        <taxon>Spirochaeta</taxon>
    </lineage>
</organism>